<evidence type="ECO:0000313" key="3">
    <source>
        <dbReference type="Proteomes" id="UP000316759"/>
    </source>
</evidence>
<dbReference type="PANTHER" id="PTHR31214">
    <property type="entry name" value="PROTEIN FAM221A-RELATED"/>
    <property type="match status" value="1"/>
</dbReference>
<evidence type="ECO:0008006" key="4">
    <source>
        <dbReference type="Google" id="ProtNLM"/>
    </source>
</evidence>
<organism evidence="2 3">
    <name type="scientific">Fasciola gigantica</name>
    <name type="common">Giant liver fluke</name>
    <dbReference type="NCBI Taxonomy" id="46835"/>
    <lineage>
        <taxon>Eukaryota</taxon>
        <taxon>Metazoa</taxon>
        <taxon>Spiralia</taxon>
        <taxon>Lophotrochozoa</taxon>
        <taxon>Platyhelminthes</taxon>
        <taxon>Trematoda</taxon>
        <taxon>Digenea</taxon>
        <taxon>Plagiorchiida</taxon>
        <taxon>Echinostomata</taxon>
        <taxon>Echinostomatoidea</taxon>
        <taxon>Fasciolidae</taxon>
        <taxon>Fasciola</taxon>
    </lineage>
</organism>
<dbReference type="Pfam" id="PF14753">
    <property type="entry name" value="FAM221"/>
    <property type="match status" value="2"/>
</dbReference>
<dbReference type="InterPro" id="IPR026755">
    <property type="entry name" value="Fam221a/b"/>
</dbReference>
<dbReference type="PANTHER" id="PTHR31214:SF3">
    <property type="entry name" value="PROTEIN FAM221B"/>
    <property type="match status" value="1"/>
</dbReference>
<dbReference type="AlphaFoldDB" id="A0A504YHC6"/>
<gene>
    <name evidence="2" type="ORF">FGIG_01255</name>
</gene>
<protein>
    <recommendedName>
        <fullName evidence="4">Protein FAM221B</fullName>
    </recommendedName>
</protein>
<evidence type="ECO:0000313" key="2">
    <source>
        <dbReference type="EMBL" id="TPP60553.1"/>
    </source>
</evidence>
<comment type="caution">
    <text evidence="2">The sequence shown here is derived from an EMBL/GenBank/DDBJ whole genome shotgun (WGS) entry which is preliminary data.</text>
</comment>
<name>A0A504YHC6_FASGI</name>
<dbReference type="EMBL" id="SUNJ01009261">
    <property type="protein sequence ID" value="TPP60553.1"/>
    <property type="molecule type" value="Genomic_DNA"/>
</dbReference>
<accession>A0A504YHC6</accession>
<sequence>MKNNTESSKVISDKTVFPTDKDGNIIPGTYHTRSFRKKMKNNTESSKVISKISDKTVFPTDKDGNIIPGTYQTQVGVEVRIKKIEPAKHYDVISLARAMNDDFAAKTKELFSPEVEAVREAIQSGVYVSWRPSEKPWDQQDCQRISSKARCFCGHLLNQHEKFNPKHIFLKCKQPSCLCQAYKFVPSRPEEVGEYWLTKRRDFDPAAYRVKCRCKHTHEEHVAHPPPHHCQAKGCGCSGFTSAFACAACDKPWQLHETVFETESERRAAGRQVGEEWMPFSELPELAKIAATGVDNPNIETLADALPSEARAKPLAER</sequence>
<keyword evidence="3" id="KW-1185">Reference proteome</keyword>
<dbReference type="OrthoDB" id="196393at2759"/>
<proteinExistence type="inferred from homology"/>
<comment type="similarity">
    <text evidence="1">Belongs to the FAM221 family.</text>
</comment>
<reference evidence="2 3" key="1">
    <citation type="submission" date="2019-04" db="EMBL/GenBank/DDBJ databases">
        <title>Annotation for the trematode Fasciola gigantica.</title>
        <authorList>
            <person name="Choi Y.-J."/>
        </authorList>
    </citation>
    <scope>NUCLEOTIDE SEQUENCE [LARGE SCALE GENOMIC DNA]</scope>
    <source>
        <strain evidence="2">Uganda_cow_1</strain>
    </source>
</reference>
<evidence type="ECO:0000256" key="1">
    <source>
        <dbReference type="ARBA" id="ARBA00011026"/>
    </source>
</evidence>
<dbReference type="Proteomes" id="UP000316759">
    <property type="component" value="Unassembled WGS sequence"/>
</dbReference>